<dbReference type="InterPro" id="IPR011990">
    <property type="entry name" value="TPR-like_helical_dom_sf"/>
</dbReference>
<dbReference type="Proteomes" id="UP001370490">
    <property type="component" value="Unassembled WGS sequence"/>
</dbReference>
<protein>
    <submittedName>
        <fullName evidence="1">E motif</fullName>
    </submittedName>
</protein>
<reference evidence="1 2" key="1">
    <citation type="submission" date="2023-12" db="EMBL/GenBank/DDBJ databases">
        <title>A high-quality genome assembly for Dillenia turbinata (Dilleniales).</title>
        <authorList>
            <person name="Chanderbali A."/>
        </authorList>
    </citation>
    <scope>NUCLEOTIDE SEQUENCE [LARGE SCALE GENOMIC DNA]</scope>
    <source>
        <strain evidence="1">LSX21</strain>
        <tissue evidence="1">Leaf</tissue>
    </source>
</reference>
<organism evidence="1 2">
    <name type="scientific">Dillenia turbinata</name>
    <dbReference type="NCBI Taxonomy" id="194707"/>
    <lineage>
        <taxon>Eukaryota</taxon>
        <taxon>Viridiplantae</taxon>
        <taxon>Streptophyta</taxon>
        <taxon>Embryophyta</taxon>
        <taxon>Tracheophyta</taxon>
        <taxon>Spermatophyta</taxon>
        <taxon>Magnoliopsida</taxon>
        <taxon>eudicotyledons</taxon>
        <taxon>Gunneridae</taxon>
        <taxon>Pentapetalae</taxon>
        <taxon>Dilleniales</taxon>
        <taxon>Dilleniaceae</taxon>
        <taxon>Dillenia</taxon>
    </lineage>
</organism>
<gene>
    <name evidence="1" type="ORF">RJ641_009919</name>
</gene>
<keyword evidence="2" id="KW-1185">Reference proteome</keyword>
<dbReference type="GO" id="GO:0003723">
    <property type="term" value="F:RNA binding"/>
    <property type="evidence" value="ECO:0007669"/>
    <property type="project" value="InterPro"/>
</dbReference>
<dbReference type="GO" id="GO:0009451">
    <property type="term" value="P:RNA modification"/>
    <property type="evidence" value="ECO:0007669"/>
    <property type="project" value="InterPro"/>
</dbReference>
<dbReference type="Gene3D" id="1.25.40.10">
    <property type="entry name" value="Tetratricopeptide repeat domain"/>
    <property type="match status" value="1"/>
</dbReference>
<dbReference type="PANTHER" id="PTHR47926:SF507">
    <property type="entry name" value="DYW DOMAIN-CONTAINING PROTEIN"/>
    <property type="match status" value="1"/>
</dbReference>
<name>A0AAN8V2K5_9MAGN</name>
<dbReference type="InterPro" id="IPR046960">
    <property type="entry name" value="PPR_At4g14850-like_plant"/>
</dbReference>
<evidence type="ECO:0000313" key="1">
    <source>
        <dbReference type="EMBL" id="KAK6923719.1"/>
    </source>
</evidence>
<dbReference type="InterPro" id="IPR046848">
    <property type="entry name" value="E_motif"/>
</dbReference>
<sequence>MPALSSYDEMNASGLKPDYVTFTVVLVACSHGGLVEDEWQIFKSIEEYNLELLLEHYGCIVDVLSRVGIRQPDHYHDSDYVLLSNAYGEVGKWVERARLRTSMIKKRISKKPSSSLINMGQKTSAVLYYVEDEEKEHNIGYHGEKLAVAFALLNFRDRKISKLCL</sequence>
<dbReference type="AlphaFoldDB" id="A0AAN8V2K5"/>
<comment type="caution">
    <text evidence="1">The sequence shown here is derived from an EMBL/GenBank/DDBJ whole genome shotgun (WGS) entry which is preliminary data.</text>
</comment>
<proteinExistence type="predicted"/>
<dbReference type="EMBL" id="JBAMMX010000017">
    <property type="protein sequence ID" value="KAK6923719.1"/>
    <property type="molecule type" value="Genomic_DNA"/>
</dbReference>
<dbReference type="PANTHER" id="PTHR47926">
    <property type="entry name" value="PENTATRICOPEPTIDE REPEAT-CONTAINING PROTEIN"/>
    <property type="match status" value="1"/>
</dbReference>
<dbReference type="Pfam" id="PF20431">
    <property type="entry name" value="E_motif"/>
    <property type="match status" value="1"/>
</dbReference>
<accession>A0AAN8V2K5</accession>
<evidence type="ECO:0000313" key="2">
    <source>
        <dbReference type="Proteomes" id="UP001370490"/>
    </source>
</evidence>